<dbReference type="OrthoDB" id="3269227at2759"/>
<sequence>MFKFIRRISTSVLPRPDRPWRDDATSNAPTIGRKRRYSATEREDDEESVSRSKKARGDSMAVDENSLNGEASTPGSREEDAEEKDNVKDKDGEDLNAVTRGVKKVELEDKSQGDNSKLKPEGVPLPESPGATPPPDSQPLDETSEEAEEVKVKDSENADAHSVASGSGEEDAAESTRDDATLPQDIPSEIVEDTTNAGEAAAAVDSPSKPDAPDTQDTPETEE</sequence>
<gene>
    <name evidence="2" type="ORF">SERLADRAFT_385824</name>
</gene>
<name>F8NRG9_SERL9</name>
<dbReference type="AlphaFoldDB" id="F8NRG9"/>
<dbReference type="EMBL" id="GL945432">
    <property type="protein sequence ID" value="EGO26762.1"/>
    <property type="molecule type" value="Genomic_DNA"/>
</dbReference>
<dbReference type="RefSeq" id="XP_007316935.1">
    <property type="nucleotide sequence ID" value="XM_007316873.1"/>
</dbReference>
<dbReference type="Proteomes" id="UP000008064">
    <property type="component" value="Unassembled WGS sequence"/>
</dbReference>
<evidence type="ECO:0000313" key="2">
    <source>
        <dbReference type="EMBL" id="EGO26762.1"/>
    </source>
</evidence>
<dbReference type="KEGG" id="sla:SERLADRAFT_385824"/>
<evidence type="ECO:0000256" key="1">
    <source>
        <dbReference type="SAM" id="MobiDB-lite"/>
    </source>
</evidence>
<accession>F8NRG9</accession>
<feature type="compositionally biased region" description="Basic and acidic residues" evidence="1">
    <location>
        <begin position="149"/>
        <end position="159"/>
    </location>
</feature>
<dbReference type="GeneID" id="18811176"/>
<feature type="compositionally biased region" description="Polar residues" evidence="1">
    <location>
        <begin position="65"/>
        <end position="75"/>
    </location>
</feature>
<organism>
    <name type="scientific">Serpula lacrymans var. lacrymans (strain S7.9)</name>
    <name type="common">Dry rot fungus</name>
    <dbReference type="NCBI Taxonomy" id="578457"/>
    <lineage>
        <taxon>Eukaryota</taxon>
        <taxon>Fungi</taxon>
        <taxon>Dikarya</taxon>
        <taxon>Basidiomycota</taxon>
        <taxon>Agaricomycotina</taxon>
        <taxon>Agaricomycetes</taxon>
        <taxon>Agaricomycetidae</taxon>
        <taxon>Boletales</taxon>
        <taxon>Coniophorineae</taxon>
        <taxon>Serpulaceae</taxon>
        <taxon>Serpula</taxon>
    </lineage>
</organism>
<dbReference type="HOGENOM" id="CLU_092894_0_0_1"/>
<feature type="compositionally biased region" description="Basic and acidic residues" evidence="1">
    <location>
        <begin position="15"/>
        <end position="24"/>
    </location>
</feature>
<reference evidence="2" key="1">
    <citation type="submission" date="2011-04" db="EMBL/GenBank/DDBJ databases">
        <title>Evolution of plant cell wall degrading machinery underlies the functional diversity of forest fungi.</title>
        <authorList>
            <consortium name="US DOE Joint Genome Institute (JGI-PGF)"/>
            <person name="Eastwood D.C."/>
            <person name="Floudas D."/>
            <person name="Binder M."/>
            <person name="Majcherczyk A."/>
            <person name="Schneider P."/>
            <person name="Aerts A."/>
            <person name="Asiegbu F.O."/>
            <person name="Baker S.E."/>
            <person name="Barry K."/>
            <person name="Bendiksby M."/>
            <person name="Blumentritt M."/>
            <person name="Coutinho P.M."/>
            <person name="Cullen D."/>
            <person name="Cullen D."/>
            <person name="Gathman A."/>
            <person name="Goodell B."/>
            <person name="Henrissat B."/>
            <person name="Ihrmark K."/>
            <person name="Kauserud H."/>
            <person name="Kohler A."/>
            <person name="LaButti K."/>
            <person name="Lapidus A."/>
            <person name="Lavin J.L."/>
            <person name="Lee Y.-H."/>
            <person name="Lindquist E."/>
            <person name="Lilly W."/>
            <person name="Lucas S."/>
            <person name="Morin E."/>
            <person name="Murat C."/>
            <person name="Oguiza J.A."/>
            <person name="Park J."/>
            <person name="Pisabarro A.G."/>
            <person name="Riley R."/>
            <person name="Rosling A."/>
            <person name="Salamov A."/>
            <person name="Schmidt O."/>
            <person name="Schmutz J."/>
            <person name="Skrede I."/>
            <person name="Stenlid J."/>
            <person name="Wiebenga A."/>
            <person name="Xie X."/>
            <person name="Kues U."/>
            <person name="Hibbett D.S."/>
            <person name="Hoffmeister D."/>
            <person name="Hogberg N."/>
            <person name="Martin F."/>
            <person name="Grigoriev I.V."/>
            <person name="Watkinson S.C."/>
        </authorList>
    </citation>
    <scope>NUCLEOTIDE SEQUENCE</scope>
    <source>
        <strain evidence="2">S7.9</strain>
    </source>
</reference>
<feature type="compositionally biased region" description="Basic and acidic residues" evidence="1">
    <location>
        <begin position="103"/>
        <end position="120"/>
    </location>
</feature>
<feature type="region of interest" description="Disordered" evidence="1">
    <location>
        <begin position="1"/>
        <end position="223"/>
    </location>
</feature>
<proteinExistence type="predicted"/>
<feature type="compositionally biased region" description="Basic and acidic residues" evidence="1">
    <location>
        <begin position="84"/>
        <end position="93"/>
    </location>
</feature>
<protein>
    <submittedName>
        <fullName evidence="2">Uncharacterized protein</fullName>
    </submittedName>
</protein>